<organism evidence="1 2">
    <name type="scientific">Candida albicans P78048</name>
    <dbReference type="NCBI Taxonomy" id="1094989"/>
    <lineage>
        <taxon>Eukaryota</taxon>
        <taxon>Fungi</taxon>
        <taxon>Dikarya</taxon>
        <taxon>Ascomycota</taxon>
        <taxon>Saccharomycotina</taxon>
        <taxon>Pichiomycetes</taxon>
        <taxon>Debaryomycetaceae</taxon>
        <taxon>Candida/Lodderomyces clade</taxon>
        <taxon>Candida</taxon>
    </lineage>
</organism>
<reference evidence="1 2" key="1">
    <citation type="submission" date="2013-12" db="EMBL/GenBank/DDBJ databases">
        <title>The Genome Sequence of Candida albicans P78048.</title>
        <authorList>
            <consortium name="The Broad Institute Genome Sequencing Platform"/>
            <consortium name="The Broad Institute Genome Sequencing Center for Infectious Disease"/>
            <person name="Cuomo C."/>
            <person name="Bennett R."/>
            <person name="Hirakawa M."/>
            <person name="Noverr M."/>
            <person name="Mitchell A."/>
            <person name="Young S.K."/>
            <person name="Zeng Q."/>
            <person name="Gargeya S."/>
            <person name="Fitzgerald M."/>
            <person name="Abouelleil A."/>
            <person name="Alvarado L."/>
            <person name="Berlin A.M."/>
            <person name="Chapman S.B."/>
            <person name="Dewar J."/>
            <person name="Goldberg J."/>
            <person name="Griggs A."/>
            <person name="Gujja S."/>
            <person name="Hansen M."/>
            <person name="Howarth C."/>
            <person name="Imamovic A."/>
            <person name="Larimer J."/>
            <person name="McCowan C."/>
            <person name="Murphy C."/>
            <person name="Pearson M."/>
            <person name="Priest M."/>
            <person name="Roberts A."/>
            <person name="Saif S."/>
            <person name="Shea T."/>
            <person name="Sykes S."/>
            <person name="Wortman J."/>
            <person name="Nusbaum C."/>
            <person name="Birren B."/>
        </authorList>
    </citation>
    <scope>NUCLEOTIDE SEQUENCE [LARGE SCALE GENOMIC DNA]</scope>
    <source>
        <strain evidence="1 2">P78048</strain>
    </source>
</reference>
<accession>A0AB34PMG2</accession>
<protein>
    <submittedName>
        <fullName evidence="1">Uncharacterized protein</fullName>
    </submittedName>
</protein>
<gene>
    <name evidence="1" type="ORF">MG3_04562</name>
</gene>
<dbReference type="AlphaFoldDB" id="A0AB34PMG2"/>
<dbReference type="EMBL" id="AJIX01000033">
    <property type="protein sequence ID" value="KGR07286.1"/>
    <property type="molecule type" value="Genomic_DNA"/>
</dbReference>
<comment type="caution">
    <text evidence="1">The sequence shown here is derived from an EMBL/GenBank/DDBJ whole genome shotgun (WGS) entry which is preliminary data.</text>
</comment>
<name>A0AB34PMG2_CANAX</name>
<dbReference type="Proteomes" id="UP000030161">
    <property type="component" value="Unassembled WGS sequence"/>
</dbReference>
<proteinExistence type="predicted"/>
<sequence length="50" mass="6036">MHSRLKFNFLRTENLNFFFATFRFRVRDSRSQNYGGDNSWVCKDSGIIQQ</sequence>
<evidence type="ECO:0000313" key="1">
    <source>
        <dbReference type="EMBL" id="KGR07286.1"/>
    </source>
</evidence>
<evidence type="ECO:0000313" key="2">
    <source>
        <dbReference type="Proteomes" id="UP000030161"/>
    </source>
</evidence>